<feature type="domain" description="Protein kinase" evidence="6">
    <location>
        <begin position="220"/>
        <end position="482"/>
    </location>
</feature>
<reference evidence="7" key="1">
    <citation type="submission" date="2021-01" db="EMBL/GenBank/DDBJ databases">
        <authorList>
            <person name="Corre E."/>
            <person name="Pelletier E."/>
            <person name="Niang G."/>
            <person name="Scheremetjew M."/>
            <person name="Finn R."/>
            <person name="Kale V."/>
            <person name="Holt S."/>
            <person name="Cochrane G."/>
            <person name="Meng A."/>
            <person name="Brown T."/>
            <person name="Cohen L."/>
        </authorList>
    </citation>
    <scope>NUCLEOTIDE SEQUENCE</scope>
    <source>
        <strain evidence="7">CCMP2877</strain>
    </source>
</reference>
<keyword evidence="4" id="KW-0175">Coiled coil</keyword>
<feature type="compositionally biased region" description="Gly residues" evidence="5">
    <location>
        <begin position="580"/>
        <end position="596"/>
    </location>
</feature>
<dbReference type="FunFam" id="1.10.510.10:FF:000571">
    <property type="entry name" value="Maternal embryonic leucine zipper kinase"/>
    <property type="match status" value="1"/>
</dbReference>
<proteinExistence type="predicted"/>
<sequence length="677" mass="73164">MEPAMDDSGTDSPAEDPARNSLASSFGRAASPQAVSPVFVVDEHKADSAIAVVQERHQLPQQQQQKQQQEEEDADDSIPTSPTSAPAGWPTAEVVALTPAASLPLLTSPGRAERARATGEEAKEEAEAKGEGDEDGEITFGYKATDLDAAQRRIERLEKELRAAQLEVRQVKGQRDRFKTKYKEVLWEYLPKQRALSEIPACNARHATTDDDGNFQLRDYRVAHRIGTGSFGEVRAAFRRSNGEKYAVKFLDLKKMIHLSYYTSAEAEIKAMKILNHPNIIRIAEVLHVPDKLLFVMQYLGGGNLYQYMLEHGKLSAFDSTKFSFQITSALAYIHNRGYTHRDLKPENVLLDEGANAVLTDFGLSGRLSPGTERVKYHCGTPGFMAPELSLNEVSVSTPINPFCGDMWSLGCIIVELLCGKNAAGVFSNVAVDNADDLIQRLWATHDMTPQTTPLHGFMHLCLQKEPAKRPTAQRALQHVAFESADDMIAKRQAALSPAGGDGGASSTPKNGGTPKNCGTPKNGGSYGGTTPTHGGGYGNGMTPTSRTSNKQRRMRSFHQRKEGPSSTRAEAARQHRKALGGGAGGVGGGIGGGAGPPSNPSGLRHDRSAPTLSPRARMTAESRLRRRSVGVPRGSDSRPVPEQLAAEGMVAREESSLSTGKHLDPGAWSNLPPIHI</sequence>
<dbReference type="InterPro" id="IPR008271">
    <property type="entry name" value="Ser/Thr_kinase_AS"/>
</dbReference>
<evidence type="ECO:0000259" key="6">
    <source>
        <dbReference type="PROSITE" id="PS50011"/>
    </source>
</evidence>
<dbReference type="Gene3D" id="1.10.510.10">
    <property type="entry name" value="Transferase(Phosphotransferase) domain 1"/>
    <property type="match status" value="1"/>
</dbReference>
<dbReference type="GO" id="GO:0004674">
    <property type="term" value="F:protein serine/threonine kinase activity"/>
    <property type="evidence" value="ECO:0007669"/>
    <property type="project" value="TreeGrafter"/>
</dbReference>
<dbReference type="GO" id="GO:0005737">
    <property type="term" value="C:cytoplasm"/>
    <property type="evidence" value="ECO:0007669"/>
    <property type="project" value="TreeGrafter"/>
</dbReference>
<dbReference type="GO" id="GO:0005634">
    <property type="term" value="C:nucleus"/>
    <property type="evidence" value="ECO:0007669"/>
    <property type="project" value="TreeGrafter"/>
</dbReference>
<keyword evidence="1 3" id="KW-0547">Nucleotide-binding</keyword>
<feature type="region of interest" description="Disordered" evidence="5">
    <location>
        <begin position="494"/>
        <end position="677"/>
    </location>
</feature>
<evidence type="ECO:0000256" key="3">
    <source>
        <dbReference type="PROSITE-ProRule" id="PRU10141"/>
    </source>
</evidence>
<accession>A0A7S1UFU9</accession>
<evidence type="ECO:0000256" key="4">
    <source>
        <dbReference type="SAM" id="Coils"/>
    </source>
</evidence>
<evidence type="ECO:0000256" key="2">
    <source>
        <dbReference type="ARBA" id="ARBA00022840"/>
    </source>
</evidence>
<dbReference type="InterPro" id="IPR017441">
    <property type="entry name" value="Protein_kinase_ATP_BS"/>
</dbReference>
<evidence type="ECO:0000256" key="1">
    <source>
        <dbReference type="ARBA" id="ARBA00022741"/>
    </source>
</evidence>
<dbReference type="PROSITE" id="PS50011">
    <property type="entry name" value="PROTEIN_KINASE_DOM"/>
    <property type="match status" value="1"/>
</dbReference>
<feature type="binding site" evidence="3">
    <location>
        <position position="249"/>
    </location>
    <ligand>
        <name>ATP</name>
        <dbReference type="ChEBI" id="CHEBI:30616"/>
    </ligand>
</feature>
<feature type="region of interest" description="Disordered" evidence="5">
    <location>
        <begin position="108"/>
        <end position="138"/>
    </location>
</feature>
<dbReference type="AlphaFoldDB" id="A0A7S1UFU9"/>
<dbReference type="Pfam" id="PF00069">
    <property type="entry name" value="Pkinase"/>
    <property type="match status" value="1"/>
</dbReference>
<dbReference type="SMART" id="SM00220">
    <property type="entry name" value="S_TKc"/>
    <property type="match status" value="1"/>
</dbReference>
<protein>
    <recommendedName>
        <fullName evidence="6">Protein kinase domain-containing protein</fullName>
    </recommendedName>
</protein>
<keyword evidence="2 3" id="KW-0067">ATP-binding</keyword>
<dbReference type="PROSITE" id="PS00108">
    <property type="entry name" value="PROTEIN_KINASE_ST"/>
    <property type="match status" value="1"/>
</dbReference>
<feature type="coiled-coil region" evidence="4">
    <location>
        <begin position="147"/>
        <end position="181"/>
    </location>
</feature>
<dbReference type="GO" id="GO:0044773">
    <property type="term" value="P:mitotic DNA damage checkpoint signaling"/>
    <property type="evidence" value="ECO:0007669"/>
    <property type="project" value="TreeGrafter"/>
</dbReference>
<dbReference type="PANTHER" id="PTHR44167:SF24">
    <property type="entry name" value="SERINE_THREONINE-PROTEIN KINASE CHK2"/>
    <property type="match status" value="1"/>
</dbReference>
<feature type="region of interest" description="Disordered" evidence="5">
    <location>
        <begin position="1"/>
        <end position="32"/>
    </location>
</feature>
<dbReference type="PROSITE" id="PS00107">
    <property type="entry name" value="PROTEIN_KINASE_ATP"/>
    <property type="match status" value="1"/>
</dbReference>
<dbReference type="InterPro" id="IPR011009">
    <property type="entry name" value="Kinase-like_dom_sf"/>
</dbReference>
<evidence type="ECO:0000256" key="5">
    <source>
        <dbReference type="SAM" id="MobiDB-lite"/>
    </source>
</evidence>
<feature type="compositionally biased region" description="Basic and acidic residues" evidence="5">
    <location>
        <begin position="111"/>
        <end position="131"/>
    </location>
</feature>
<gene>
    <name evidence="7" type="ORF">PPAR1163_LOCUS24735</name>
</gene>
<dbReference type="PANTHER" id="PTHR44167">
    <property type="entry name" value="OVARIAN-SPECIFIC SERINE/THREONINE-PROTEIN KINASE LOK-RELATED"/>
    <property type="match status" value="1"/>
</dbReference>
<dbReference type="InterPro" id="IPR000719">
    <property type="entry name" value="Prot_kinase_dom"/>
</dbReference>
<dbReference type="GO" id="GO:0005524">
    <property type="term" value="F:ATP binding"/>
    <property type="evidence" value="ECO:0007669"/>
    <property type="project" value="UniProtKB-UniRule"/>
</dbReference>
<dbReference type="EMBL" id="HBGJ01039258">
    <property type="protein sequence ID" value="CAD9266310.1"/>
    <property type="molecule type" value="Transcribed_RNA"/>
</dbReference>
<evidence type="ECO:0000313" key="7">
    <source>
        <dbReference type="EMBL" id="CAD9266310.1"/>
    </source>
</evidence>
<dbReference type="SUPFAM" id="SSF56112">
    <property type="entry name" value="Protein kinase-like (PK-like)"/>
    <property type="match status" value="1"/>
</dbReference>
<feature type="region of interest" description="Disordered" evidence="5">
    <location>
        <begin position="51"/>
        <end position="95"/>
    </location>
</feature>
<name>A0A7S1UFU9_9STRA</name>
<organism evidence="7">
    <name type="scientific">Phaeomonas parva</name>
    <dbReference type="NCBI Taxonomy" id="124430"/>
    <lineage>
        <taxon>Eukaryota</taxon>
        <taxon>Sar</taxon>
        <taxon>Stramenopiles</taxon>
        <taxon>Ochrophyta</taxon>
        <taxon>Pinguiophyceae</taxon>
        <taxon>Pinguiochrysidales</taxon>
        <taxon>Pinguiochrysidaceae</taxon>
        <taxon>Phaeomonas</taxon>
    </lineage>
</organism>
<feature type="compositionally biased region" description="Basic residues" evidence="5">
    <location>
        <begin position="550"/>
        <end position="559"/>
    </location>
</feature>